<dbReference type="InterPro" id="IPR001650">
    <property type="entry name" value="Helicase_C-like"/>
</dbReference>
<dbReference type="GO" id="GO:0006289">
    <property type="term" value="P:nucleotide-excision repair"/>
    <property type="evidence" value="ECO:0007669"/>
    <property type="project" value="TreeGrafter"/>
</dbReference>
<dbReference type="RefSeq" id="WP_004966111.1">
    <property type="nucleotide sequence ID" value="NZ_AOLR01000037.1"/>
</dbReference>
<dbReference type="PROSITE" id="PS51194">
    <property type="entry name" value="HELICASE_CTER"/>
    <property type="match status" value="1"/>
</dbReference>
<accession>M0JLI7</accession>
<proteinExistence type="predicted"/>
<evidence type="ECO:0000259" key="4">
    <source>
        <dbReference type="PROSITE" id="PS50089"/>
    </source>
</evidence>
<dbReference type="GO" id="GO:0036297">
    <property type="term" value="P:interstrand cross-link repair"/>
    <property type="evidence" value="ECO:0007669"/>
    <property type="project" value="TreeGrafter"/>
</dbReference>
<dbReference type="Proteomes" id="UP000011659">
    <property type="component" value="Unassembled WGS sequence"/>
</dbReference>
<evidence type="ECO:0000259" key="6">
    <source>
        <dbReference type="PROSITE" id="PS51194"/>
    </source>
</evidence>
<geneLocation type="plasmid" evidence="8 10">
    <name>pHsi139</name>
</geneLocation>
<dbReference type="Gene3D" id="3.40.50.300">
    <property type="entry name" value="P-loop containing nucleotide triphosphate hydrolases"/>
    <property type="match status" value="2"/>
</dbReference>
<evidence type="ECO:0000313" key="7">
    <source>
        <dbReference type="EMBL" id="EMA09992.1"/>
    </source>
</evidence>
<dbReference type="InterPro" id="IPR027417">
    <property type="entry name" value="P-loop_NTPase"/>
</dbReference>
<dbReference type="EMBL" id="AOLR01000037">
    <property type="protein sequence ID" value="EMA09992.1"/>
    <property type="molecule type" value="Genomic_DNA"/>
</dbReference>
<evidence type="ECO:0000256" key="1">
    <source>
        <dbReference type="ARBA" id="ARBA00022741"/>
    </source>
</evidence>
<keyword evidence="2" id="KW-0067">ATP-binding</keyword>
<protein>
    <submittedName>
        <fullName evidence="8">DEAD/DEAH box helicase</fullName>
    </submittedName>
</protein>
<evidence type="ECO:0000256" key="3">
    <source>
        <dbReference type="SAM" id="MobiDB-lite"/>
    </source>
</evidence>
<feature type="domain" description="Helicase ATP-binding" evidence="5">
    <location>
        <begin position="108"/>
        <end position="356"/>
    </location>
</feature>
<keyword evidence="8" id="KW-0378">Hydrolase</keyword>
<gene>
    <name evidence="7" type="ORF">C436_18276</name>
    <name evidence="8" type="ORF">KDQ40_22290</name>
</gene>
<dbReference type="PATRIC" id="fig|662476.7.peg.3659"/>
<dbReference type="InterPro" id="IPR024064">
    <property type="entry name" value="FdhE-like_sf"/>
</dbReference>
<keyword evidence="8" id="KW-0347">Helicase</keyword>
<dbReference type="KEGG" id="hsin:KDQ40_22290"/>
<feature type="region of interest" description="Disordered" evidence="3">
    <location>
        <begin position="1387"/>
        <end position="1410"/>
    </location>
</feature>
<name>M0JLI7_9EURY</name>
<evidence type="ECO:0000256" key="2">
    <source>
        <dbReference type="ARBA" id="ARBA00022840"/>
    </source>
</evidence>
<reference evidence="7 9" key="1">
    <citation type="journal article" date="2014" name="PLoS Genet.">
        <title>Phylogenetically driven sequencing of extremely halophilic archaea reveals strategies for static and dynamic osmo-response.</title>
        <authorList>
            <person name="Becker E.A."/>
            <person name="Seitzer P.M."/>
            <person name="Tritt A."/>
            <person name="Larsen D."/>
            <person name="Krusor M."/>
            <person name="Yao A.I."/>
            <person name="Wu D."/>
            <person name="Madern D."/>
            <person name="Eisen J.A."/>
            <person name="Darling A.E."/>
            <person name="Facciotti M.T."/>
        </authorList>
    </citation>
    <scope>NUCLEOTIDE SEQUENCE [LARGE SCALE GENOMIC DNA]</scope>
    <source>
        <strain evidence="7 9">ATCC 33800</strain>
    </source>
</reference>
<reference evidence="8" key="2">
    <citation type="submission" date="2021-04" db="EMBL/GenBank/DDBJ databases">
        <title>Complete Genome sequence and Methylome Analysis of the Haloarchaeon Haloarcula sinaiiensis.</title>
        <authorList>
            <person name="Fomenkov A."/>
            <person name="DasSarma P."/>
            <person name="DasSarma S."/>
            <person name="Roberts R.J."/>
        </authorList>
    </citation>
    <scope>NUCLEOTIDE SEQUENCE</scope>
    <source>
        <strain evidence="8">ATCC 33800</strain>
        <plasmid evidence="8">pHsi139</plasmid>
    </source>
</reference>
<feature type="domain" description="Helicase C-terminal" evidence="6">
    <location>
        <begin position="1059"/>
        <end position="1216"/>
    </location>
</feature>
<dbReference type="PROSITE" id="PS50089">
    <property type="entry name" value="ZF_RING_2"/>
    <property type="match status" value="1"/>
</dbReference>
<dbReference type="Pfam" id="PF00271">
    <property type="entry name" value="Helicase_C"/>
    <property type="match status" value="1"/>
</dbReference>
<evidence type="ECO:0000259" key="5">
    <source>
        <dbReference type="PROSITE" id="PS51192"/>
    </source>
</evidence>
<dbReference type="Proteomes" id="UP000682967">
    <property type="component" value="Plasmid pHsi139"/>
</dbReference>
<dbReference type="SUPFAM" id="SSF144020">
    <property type="entry name" value="FdhE-like"/>
    <property type="match status" value="1"/>
</dbReference>
<evidence type="ECO:0000313" key="9">
    <source>
        <dbReference type="Proteomes" id="UP000011659"/>
    </source>
</evidence>
<dbReference type="InterPro" id="IPR011545">
    <property type="entry name" value="DEAD/DEAH_box_helicase_dom"/>
</dbReference>
<dbReference type="InterPro" id="IPR001841">
    <property type="entry name" value="Znf_RING"/>
</dbReference>
<dbReference type="InterPro" id="IPR014001">
    <property type="entry name" value="Helicase_ATP-bd"/>
</dbReference>
<dbReference type="OrthoDB" id="36796at2157"/>
<dbReference type="GO" id="GO:0005524">
    <property type="term" value="F:ATP binding"/>
    <property type="evidence" value="ECO:0007669"/>
    <property type="project" value="UniProtKB-KW"/>
</dbReference>
<keyword evidence="8" id="KW-0614">Plasmid</keyword>
<dbReference type="SMART" id="SM00487">
    <property type="entry name" value="DEXDc"/>
    <property type="match status" value="1"/>
</dbReference>
<dbReference type="PANTHER" id="PTHR47957">
    <property type="entry name" value="ATP-DEPENDENT HELICASE HRQ1"/>
    <property type="match status" value="1"/>
</dbReference>
<dbReference type="SMART" id="SM00490">
    <property type="entry name" value="HELICc"/>
    <property type="match status" value="1"/>
</dbReference>
<keyword evidence="9" id="KW-1185">Reference proteome</keyword>
<organism evidence="7 9">
    <name type="scientific">Haloarcula marismortui ATCC 33800</name>
    <dbReference type="NCBI Taxonomy" id="662476"/>
    <lineage>
        <taxon>Archaea</taxon>
        <taxon>Methanobacteriati</taxon>
        <taxon>Methanobacteriota</taxon>
        <taxon>Stenosarchaea group</taxon>
        <taxon>Halobacteria</taxon>
        <taxon>Halobacteriales</taxon>
        <taxon>Haloarculaceae</taxon>
        <taxon>Haloarcula</taxon>
    </lineage>
</organism>
<dbReference type="EMBL" id="CP073372">
    <property type="protein sequence ID" value="QUJ74980.1"/>
    <property type="molecule type" value="Genomic_DNA"/>
</dbReference>
<dbReference type="SUPFAM" id="SSF52540">
    <property type="entry name" value="P-loop containing nucleoside triphosphate hydrolases"/>
    <property type="match status" value="2"/>
</dbReference>
<dbReference type="GeneID" id="64825748"/>
<dbReference type="Pfam" id="PF00270">
    <property type="entry name" value="DEAD"/>
    <property type="match status" value="2"/>
</dbReference>
<evidence type="ECO:0000313" key="8">
    <source>
        <dbReference type="EMBL" id="QUJ74980.1"/>
    </source>
</evidence>
<feature type="domain" description="RING-type" evidence="4">
    <location>
        <begin position="524"/>
        <end position="569"/>
    </location>
</feature>
<sequence>MVEDNHDMLELATHVKQSYASHYMGTGKPRVLRDIVDRYHRTDSDATIDDSLTSFMRTRGPYLQALDLPREGPEWEEFARDIGLHEDIIRTFTQAGFDRLYEFQSEAIRRVLDGDHTLVTAGTGRGKTESWLIPILQFICEAKLGDHPGHPRESVKCLLTYPTKALAQDQLKRLIGYLHEFNQSRGGANRITIGIFDGDTPSNDPAELDYLRTVFNFFDCPCNQCGTSLTVERTQDDEFQVTHDTDTAPDPGLGFIRLTREAIRDHGVDILLTNPDTVNYRLFNINGSEEQSVFISEPKFVVFDEIHEYSELFGAYTSMLMRRYSRTRQALRSHESMADDGLQLIGASATVENREEIFNRINPFANSDTSIVTENPQTLTAPTERAVPAVFTAETLNEEQFLDVLSGDADPGPVGAALLERTQLQLSEALGRSDARQRVESTLYSELLTQQEDSLDWIRTLYERLYETPKTPEDIIEDIKAEFDLSQTAAKTALSNFITIGRLSGILESRAHLFSWPIDGYYSCLGCATVYETPQSSCSECGHTFVTKLSYCTHCGEEALGSWYCPDCERLSPLTVTSHEGQFEYFETQSCRCGTEMLRTVWRPFYECQDCGTTGQIDRVQTCPECDDGTPLLLENDRDQYVCTNPTCDVTQAAVDAGVCKSCHSHRLEPLTDDLGYCVECEEVYEDADDGQRCSCGGELEPRRLLGWQCRDQDCDALYFGDPPNSCPCGNRRFAKTALFDITRVEHCTSCDRDLFPGEHCFCDHPDEQTAIRGFTQYKQVDERGQVRSPTDFPGAVPCYDRRKSYSKSDRYNSMLRGPGNTAVTTSQYLLRAIADRDDPDSFSRAKTLSFADSQSDMKELTRDFNEPEESLFFTQLVVDELDNRTDTWCTLEDIQAGVWKQAQAYETELQTESDSNSSPVLGPLTRYDQSTEEYVYEEVAARILSGQFNNRRASYLRLPNEGLVNVRLDVDIDALDETKRKIVAAFENQSRRYVSSLSEEIGGAGHHIEELVDMGVLERRDTEHGLLVGLDPSAVECAMVSDEAPIGYEPVAERYYTDFEQACTSDTETLVEFEVDLQARSKVKHPHFTLTAFRVAISDPLQLLGTTYFGATERRDRRRIEYQFRERRYPHFLSSGPAMELGVDIGDLNSLLLYGTPPNMNSYLQRVGRAGRQSGSSLIHSVSQRNPIDYYYFERPNELIQADAQPVPLNEVNENVLRQSLTWALLDYVAATQWVPIRRESDAVQDIFVYEESDAPLSRSEPRPNDIHGFSSLLASSCAQLQPGAAISPLEGIRDAIKSNHDDARAWLADLLRFEYCPHCGRKYGEGDTTACTQDSCNGETVSALEEFNYLIDEALERFEEQIIDSYLKFEDELFDELDRLESEVSDARRSARRNRRSGQDQVDGPDQRERLERLRNRRTQLDQYLQRLEEQSFGDFLGTHSDVDFSLRSVSASVIYELIGSGFETVTSDPLDRDIQVALSELHPGAAYLHSDNETYVVTELIADSFETSRIRETVADEAICPTCGTTESIDASNCDACGTELKRLQTIVPSRVRAHKHDLPVETLPNGDSLTPDQVYSAGDQEIQSTYAPVDREVVGFTPNNERNFAIVDGDGNQVGTFAHGHLEIRATADQFYATYKNGSSDPLPTIFERCGVKNCNGFLAQSDDRSYCLQDPQHETDDSVAVQLAAEFETEGVRIQFDDEELEHTLAHGLRLALQYIGGVSVRKVPETIEDDGTYVYDGDEGGSGITVLLSDDAGDSDSNFQQALDILVETFDCDCDSGCPFCLYQYGCTDQNDPDSFDKEGLLALVNSGIHLSPQDSG</sequence>
<dbReference type="GO" id="GO:0003676">
    <property type="term" value="F:nucleic acid binding"/>
    <property type="evidence" value="ECO:0007669"/>
    <property type="project" value="InterPro"/>
</dbReference>
<dbReference type="GO" id="GO:0043138">
    <property type="term" value="F:3'-5' DNA helicase activity"/>
    <property type="evidence" value="ECO:0007669"/>
    <property type="project" value="TreeGrafter"/>
</dbReference>
<keyword evidence="1" id="KW-0547">Nucleotide-binding</keyword>
<dbReference type="PANTHER" id="PTHR47957:SF3">
    <property type="entry name" value="ATP-DEPENDENT HELICASE HRQ1"/>
    <property type="match status" value="1"/>
</dbReference>
<evidence type="ECO:0000313" key="10">
    <source>
        <dbReference type="Proteomes" id="UP000682967"/>
    </source>
</evidence>
<dbReference type="PROSITE" id="PS51192">
    <property type="entry name" value="HELICASE_ATP_BIND_1"/>
    <property type="match status" value="1"/>
</dbReference>